<keyword evidence="6" id="KW-1133">Transmembrane helix</keyword>
<feature type="domain" description="Flavoprotein pyridine nucleotide cytochrome reductase-like FAD-binding" evidence="7">
    <location>
        <begin position="56"/>
        <end position="133"/>
    </location>
</feature>
<evidence type="ECO:0000256" key="5">
    <source>
        <dbReference type="PIRSR" id="PIRSR601834-1"/>
    </source>
</evidence>
<evidence type="ECO:0000256" key="1">
    <source>
        <dbReference type="ARBA" id="ARBA00001974"/>
    </source>
</evidence>
<feature type="transmembrane region" description="Helical" evidence="6">
    <location>
        <begin position="21"/>
        <end position="40"/>
    </location>
</feature>
<keyword evidence="6" id="KW-0472">Membrane</keyword>
<comment type="caution">
    <text evidence="8">The sequence shown here is derived from an EMBL/GenBank/DDBJ whole genome shotgun (WGS) entry which is preliminary data.</text>
</comment>
<dbReference type="GeneID" id="40320496"/>
<dbReference type="InterPro" id="IPR017938">
    <property type="entry name" value="Riboflavin_synthase-like_b-brl"/>
</dbReference>
<feature type="binding site" evidence="5">
    <location>
        <position position="105"/>
    </location>
    <ligand>
        <name>FAD</name>
        <dbReference type="ChEBI" id="CHEBI:57692"/>
    </ligand>
</feature>
<evidence type="ECO:0000256" key="3">
    <source>
        <dbReference type="ARBA" id="ARBA00022827"/>
    </source>
</evidence>
<dbReference type="Proteomes" id="UP000284403">
    <property type="component" value="Unassembled WGS sequence"/>
</dbReference>
<dbReference type="SUPFAM" id="SSF63380">
    <property type="entry name" value="Riboflavin synthase domain-like"/>
    <property type="match status" value="1"/>
</dbReference>
<feature type="binding site" evidence="5">
    <location>
        <position position="103"/>
    </location>
    <ligand>
        <name>FAD</name>
        <dbReference type="ChEBI" id="CHEBI:57692"/>
    </ligand>
</feature>
<evidence type="ECO:0000256" key="4">
    <source>
        <dbReference type="ARBA" id="ARBA00023002"/>
    </source>
</evidence>
<dbReference type="PANTHER" id="PTHR19370:SF131">
    <property type="entry name" value="B5 REDUCTASE, PUTATIVE-RELATED"/>
    <property type="match status" value="1"/>
</dbReference>
<dbReference type="GO" id="GO:0004128">
    <property type="term" value="F:cytochrome-b5 reductase activity, acting on NAD(P)H"/>
    <property type="evidence" value="ECO:0007669"/>
    <property type="project" value="TreeGrafter"/>
</dbReference>
<evidence type="ECO:0000256" key="6">
    <source>
        <dbReference type="SAM" id="Phobius"/>
    </source>
</evidence>
<keyword evidence="4" id="KW-0560">Oxidoreductase</keyword>
<keyword evidence="9" id="KW-1185">Reference proteome</keyword>
<evidence type="ECO:0000259" key="7">
    <source>
        <dbReference type="Pfam" id="PF00970"/>
    </source>
</evidence>
<evidence type="ECO:0000313" key="9">
    <source>
        <dbReference type="Proteomes" id="UP000284403"/>
    </source>
</evidence>
<dbReference type="AlphaFoldDB" id="A0A422NWP3"/>
<organism evidence="8 9">
    <name type="scientific">Trypanosoma conorhini</name>
    <dbReference type="NCBI Taxonomy" id="83891"/>
    <lineage>
        <taxon>Eukaryota</taxon>
        <taxon>Discoba</taxon>
        <taxon>Euglenozoa</taxon>
        <taxon>Kinetoplastea</taxon>
        <taxon>Metakinetoplastina</taxon>
        <taxon>Trypanosomatida</taxon>
        <taxon>Trypanosomatidae</taxon>
        <taxon>Trypanosoma</taxon>
    </lineage>
</organism>
<feature type="binding site" evidence="5">
    <location>
        <position position="104"/>
    </location>
    <ligand>
        <name>FAD</name>
        <dbReference type="ChEBI" id="CHEBI:57692"/>
    </ligand>
</feature>
<dbReference type="Pfam" id="PF00970">
    <property type="entry name" value="FAD_binding_6"/>
    <property type="match status" value="1"/>
</dbReference>
<accession>A0A422NWP3</accession>
<reference evidence="8 9" key="1">
    <citation type="journal article" date="2018" name="BMC Genomics">
        <title>Genomic comparison of Trypanosoma conorhini and Trypanosoma rangeli to Trypanosoma cruzi strains of high and low virulence.</title>
        <authorList>
            <person name="Bradwell K.R."/>
            <person name="Koparde V.N."/>
            <person name="Matveyev A.V."/>
            <person name="Serrano M.G."/>
            <person name="Alves J.M."/>
            <person name="Parikh H."/>
            <person name="Huang B."/>
            <person name="Lee V."/>
            <person name="Espinosa-Alvarez O."/>
            <person name="Ortiz P.A."/>
            <person name="Costa-Martins A.G."/>
            <person name="Teixeira M.M."/>
            <person name="Buck G.A."/>
        </authorList>
    </citation>
    <scope>NUCLEOTIDE SEQUENCE [LARGE SCALE GENOMIC DNA]</scope>
    <source>
        <strain evidence="8 9">025E</strain>
    </source>
</reference>
<name>A0A422NWP3_9TRYP</name>
<dbReference type="EMBL" id="MKKU01000497">
    <property type="protein sequence ID" value="RNF09932.1"/>
    <property type="molecule type" value="Genomic_DNA"/>
</dbReference>
<keyword evidence="3 5" id="KW-0274">FAD</keyword>
<protein>
    <submittedName>
        <fullName evidence="8">Putative NADH-cytochrome b5 reductase</fullName>
    </submittedName>
</protein>
<feature type="binding site" evidence="5">
    <location>
        <position position="129"/>
    </location>
    <ligand>
        <name>FAD</name>
        <dbReference type="ChEBI" id="CHEBI:57692"/>
    </ligand>
</feature>
<dbReference type="InterPro" id="IPR001834">
    <property type="entry name" value="CBR-like"/>
</dbReference>
<gene>
    <name evidence="8" type="ORF">Tco025E_06885</name>
</gene>
<dbReference type="InterPro" id="IPR008333">
    <property type="entry name" value="Cbr1-like_FAD-bd_dom"/>
</dbReference>
<evidence type="ECO:0000256" key="2">
    <source>
        <dbReference type="ARBA" id="ARBA00022630"/>
    </source>
</evidence>
<sequence>MKRKVNAHGGKRKSNESLFRHIYFLLLLPNTSLLAARAGMQTTERPFSQSEFRPFQLGSTEAEFRDTKPFTFLLPQKDMPLFLGIPSCVTLRSFDTEGEEVTRPYTPLDLSYDKGAFHISVKCYPNSTMGTYFTFA</sequence>
<keyword evidence="2 5" id="KW-0285">Flavoprotein</keyword>
<dbReference type="RefSeq" id="XP_029226118.1">
    <property type="nucleotide sequence ID" value="XM_029373753.1"/>
</dbReference>
<comment type="cofactor">
    <cofactor evidence="1 5">
        <name>FAD</name>
        <dbReference type="ChEBI" id="CHEBI:57692"/>
    </cofactor>
</comment>
<proteinExistence type="predicted"/>
<evidence type="ECO:0000313" key="8">
    <source>
        <dbReference type="EMBL" id="RNF09932.1"/>
    </source>
</evidence>
<dbReference type="PANTHER" id="PTHR19370">
    <property type="entry name" value="NADH-CYTOCHROME B5 REDUCTASE"/>
    <property type="match status" value="1"/>
</dbReference>
<feature type="binding site" evidence="5">
    <location>
        <position position="122"/>
    </location>
    <ligand>
        <name>FAD</name>
        <dbReference type="ChEBI" id="CHEBI:57692"/>
    </ligand>
</feature>
<keyword evidence="6" id="KW-0812">Transmembrane</keyword>
<dbReference type="Gene3D" id="2.40.30.10">
    <property type="entry name" value="Translation factors"/>
    <property type="match status" value="1"/>
</dbReference>